<dbReference type="OrthoDB" id="119224at2"/>
<gene>
    <name evidence="1" type="ORF">C5Y98_15725</name>
</gene>
<reference evidence="1 2" key="1">
    <citation type="submission" date="2018-02" db="EMBL/GenBank/DDBJ databases">
        <title>Comparative genomes isolates from brazilian mangrove.</title>
        <authorList>
            <person name="Araujo J.E."/>
            <person name="Taketani R.G."/>
            <person name="Silva M.C.P."/>
            <person name="Loureco M.V."/>
            <person name="Andreote F.D."/>
        </authorList>
    </citation>
    <scope>NUCLEOTIDE SEQUENCE [LARGE SCALE GENOMIC DNA]</scope>
    <source>
        <strain evidence="1 2">NAP PRIS-MGV</strain>
    </source>
</reference>
<evidence type="ECO:0008006" key="3">
    <source>
        <dbReference type="Google" id="ProtNLM"/>
    </source>
</evidence>
<name>A0A2S8FPA1_9BACT</name>
<dbReference type="Proteomes" id="UP000239388">
    <property type="component" value="Unassembled WGS sequence"/>
</dbReference>
<sequence length="156" mass="17192">MANPIPFQPRSFDEPADLRLRLQAARIDHGEALLSAYQLLQGMQDQGLLDMIRGGVGARDGVKKMAVEAVNTPKAIRGMRNLLVLVNTLGEIDPNQLKALTQALPPAIEQLTTPEKPSGLWQSLRSLLGRRRWQRPIAALAVFFRSLDTRSVSSGE</sequence>
<proteinExistence type="predicted"/>
<dbReference type="RefSeq" id="WP_105355340.1">
    <property type="nucleotide sequence ID" value="NZ_PUIB01000017.1"/>
</dbReference>
<dbReference type="AlphaFoldDB" id="A0A2S8FPA1"/>
<comment type="caution">
    <text evidence="1">The sequence shown here is derived from an EMBL/GenBank/DDBJ whole genome shotgun (WGS) entry which is preliminary data.</text>
</comment>
<evidence type="ECO:0000313" key="1">
    <source>
        <dbReference type="EMBL" id="PQO33684.1"/>
    </source>
</evidence>
<protein>
    <recommendedName>
        <fullName evidence="3">DUF1641 domain-containing protein</fullName>
    </recommendedName>
</protein>
<organism evidence="1 2">
    <name type="scientific">Blastopirellula marina</name>
    <dbReference type="NCBI Taxonomy" id="124"/>
    <lineage>
        <taxon>Bacteria</taxon>
        <taxon>Pseudomonadati</taxon>
        <taxon>Planctomycetota</taxon>
        <taxon>Planctomycetia</taxon>
        <taxon>Pirellulales</taxon>
        <taxon>Pirellulaceae</taxon>
        <taxon>Blastopirellula</taxon>
    </lineage>
</organism>
<evidence type="ECO:0000313" key="2">
    <source>
        <dbReference type="Proteomes" id="UP000239388"/>
    </source>
</evidence>
<accession>A0A2S8FPA1</accession>
<dbReference type="EMBL" id="PUIB01000017">
    <property type="protein sequence ID" value="PQO33684.1"/>
    <property type="molecule type" value="Genomic_DNA"/>
</dbReference>